<evidence type="ECO:0000259" key="7">
    <source>
        <dbReference type="Pfam" id="PF02775"/>
    </source>
</evidence>
<keyword evidence="2 6" id="KW-0479">Metal-binding</keyword>
<keyword evidence="6" id="KW-0474">Menaquinone biosynthesis</keyword>
<evidence type="ECO:0000313" key="11">
    <source>
        <dbReference type="Proteomes" id="UP001501433"/>
    </source>
</evidence>
<comment type="cofactor">
    <cofactor evidence="6">
        <name>Mg(2+)</name>
        <dbReference type="ChEBI" id="CHEBI:18420"/>
    </cofactor>
    <cofactor evidence="6">
        <name>Mn(2+)</name>
        <dbReference type="ChEBI" id="CHEBI:29035"/>
    </cofactor>
</comment>
<dbReference type="PANTHER" id="PTHR42916:SF1">
    <property type="entry name" value="PROTEIN PHYLLO, CHLOROPLASTIC"/>
    <property type="match status" value="1"/>
</dbReference>
<feature type="domain" description="Menaquinone biosynthesis protein MenD middle" evidence="9">
    <location>
        <begin position="242"/>
        <end position="339"/>
    </location>
</feature>
<evidence type="ECO:0000259" key="9">
    <source>
        <dbReference type="Pfam" id="PF16582"/>
    </source>
</evidence>
<dbReference type="HAMAP" id="MF_01659">
    <property type="entry name" value="MenD"/>
    <property type="match status" value="1"/>
</dbReference>
<keyword evidence="5 6" id="KW-0464">Manganese</keyword>
<evidence type="ECO:0000259" key="8">
    <source>
        <dbReference type="Pfam" id="PF02776"/>
    </source>
</evidence>
<dbReference type="Pfam" id="PF02775">
    <property type="entry name" value="TPP_enzyme_C"/>
    <property type="match status" value="1"/>
</dbReference>
<dbReference type="Gene3D" id="3.40.50.970">
    <property type="match status" value="2"/>
</dbReference>
<dbReference type="Gene3D" id="3.40.50.1220">
    <property type="entry name" value="TPP-binding domain"/>
    <property type="match status" value="1"/>
</dbReference>
<reference evidence="11" key="1">
    <citation type="journal article" date="2019" name="Int. J. Syst. Evol. Microbiol.">
        <title>The Global Catalogue of Microorganisms (GCM) 10K type strain sequencing project: providing services to taxonomists for standard genome sequencing and annotation.</title>
        <authorList>
            <consortium name="The Broad Institute Genomics Platform"/>
            <consortium name="The Broad Institute Genome Sequencing Center for Infectious Disease"/>
            <person name="Wu L."/>
            <person name="Ma J."/>
        </authorList>
    </citation>
    <scope>NUCLEOTIDE SEQUENCE [LARGE SCALE GENOMIC DNA]</scope>
    <source>
        <strain evidence="11">JCM 18325</strain>
    </source>
</reference>
<keyword evidence="3 6" id="KW-0460">Magnesium</keyword>
<gene>
    <name evidence="6 10" type="primary">menD</name>
    <name evidence="10" type="ORF">GCM10023330_15420</name>
</gene>
<evidence type="ECO:0000256" key="3">
    <source>
        <dbReference type="ARBA" id="ARBA00022842"/>
    </source>
</evidence>
<comment type="catalytic activity">
    <reaction evidence="6">
        <text>isochorismate + 2-oxoglutarate + H(+) = 5-enolpyruvoyl-6-hydroxy-2-succinyl-cyclohex-3-ene-1-carboxylate + CO2</text>
        <dbReference type="Rhea" id="RHEA:25593"/>
        <dbReference type="ChEBI" id="CHEBI:15378"/>
        <dbReference type="ChEBI" id="CHEBI:16526"/>
        <dbReference type="ChEBI" id="CHEBI:16810"/>
        <dbReference type="ChEBI" id="CHEBI:29780"/>
        <dbReference type="ChEBI" id="CHEBI:58818"/>
        <dbReference type="EC" id="2.2.1.9"/>
    </reaction>
</comment>
<dbReference type="Pfam" id="PF16582">
    <property type="entry name" value="TPP_enzyme_M_2"/>
    <property type="match status" value="1"/>
</dbReference>
<dbReference type="InterPro" id="IPR029061">
    <property type="entry name" value="THDP-binding"/>
</dbReference>
<evidence type="ECO:0000256" key="1">
    <source>
        <dbReference type="ARBA" id="ARBA00022679"/>
    </source>
</evidence>
<dbReference type="PANTHER" id="PTHR42916">
    <property type="entry name" value="2-SUCCINYL-5-ENOLPYRUVYL-6-HYDROXY-3-CYCLOHEXENE-1-CARBOXYLATE SYNTHASE"/>
    <property type="match status" value="1"/>
</dbReference>
<proteinExistence type="inferred from homology"/>
<protein>
    <recommendedName>
        <fullName evidence="6">2-succinyl-5-enolpyruvyl-6-hydroxy-3-cyclohexene-1-carboxylate synthase</fullName>
        <shortName evidence="6">SEPHCHC synthase</shortName>
        <ecNumber evidence="6">2.2.1.9</ecNumber>
    </recommendedName>
    <alternativeName>
        <fullName evidence="6">Menaquinone biosynthesis protein MenD</fullName>
    </alternativeName>
</protein>
<dbReference type="EMBL" id="BAABJW010000002">
    <property type="protein sequence ID" value="GAA4809412.1"/>
    <property type="molecule type" value="Genomic_DNA"/>
</dbReference>
<dbReference type="RefSeq" id="WP_345276369.1">
    <property type="nucleotide sequence ID" value="NZ_BAABJW010000002.1"/>
</dbReference>
<evidence type="ECO:0000256" key="2">
    <source>
        <dbReference type="ARBA" id="ARBA00022723"/>
    </source>
</evidence>
<dbReference type="NCBIfam" id="TIGR00173">
    <property type="entry name" value="menD"/>
    <property type="match status" value="1"/>
</dbReference>
<comment type="subunit">
    <text evidence="6">Homodimer.</text>
</comment>
<sequence>MTYPKIPLAQTVIQLCKAKNIKHIIISPGSRNAPLTIGFTNDAYFKCYSIVDERSAAFFALGIAQQLREPSAVVCTSGSALLNYYPAVAEAFYSHIPLLVLSADRPKHLIGIGDGQTINQKNVFENHILYSANLKLDLKDEKNIPVHEELPILKNLEDKFERLLGLQKDIQTFNEEEINTAINFAIVKKGPVHINIPLDEPLYETVNKLSVSPEVIDVSVKPNEIEDYILKDCLQDWNEASKKMILVGVNYPDTIDKKWLNELAVDDSVIVFTETTSNLHQNNFFPSIDQIIAPLTENEQKQLQPDILITFGGLIVSKKIKQLLRKFKPKQHWHIDEKEANDTFFCLNKHIETTPNEFFEGFLTKITHYVKSDYRAIWNSVKNKRLKKHEEYLSAIPFSDFMVFDKVLKTIPNNYILQVGNSSAIRYTQLFNVNKTLDVYCNRGTSGIDGSTSTAIGCAVVSKKPTVFITGDLSFLYDSNALWNNYIPKNFRIIVVNNQGGGIFRILPGHKNTENFDTFFETNHHHTAEYLCKMFGFKYKSVSDANSLKSALKSFYLEDSHPKLLEIFTPKKLNDEILLQYFEFIK</sequence>
<evidence type="ECO:0000313" key="10">
    <source>
        <dbReference type="EMBL" id="GAA4809412.1"/>
    </source>
</evidence>
<comment type="cofactor">
    <cofactor evidence="6">
        <name>thiamine diphosphate</name>
        <dbReference type="ChEBI" id="CHEBI:58937"/>
    </cofactor>
    <text evidence="6">Binds 1 thiamine pyrophosphate per subunit.</text>
</comment>
<dbReference type="InterPro" id="IPR011766">
    <property type="entry name" value="TPP_enzyme_TPP-bd"/>
</dbReference>
<feature type="domain" description="Thiamine pyrophosphate enzyme TPP-binding" evidence="7">
    <location>
        <begin position="427"/>
        <end position="567"/>
    </location>
</feature>
<dbReference type="CDD" id="cd02009">
    <property type="entry name" value="TPP_SHCHC_synthase"/>
    <property type="match status" value="1"/>
</dbReference>
<dbReference type="EC" id="2.2.1.9" evidence="6"/>
<organism evidence="10 11">
    <name type="scientific">Litoribaculum gwangyangense</name>
    <dbReference type="NCBI Taxonomy" id="1130722"/>
    <lineage>
        <taxon>Bacteria</taxon>
        <taxon>Pseudomonadati</taxon>
        <taxon>Bacteroidota</taxon>
        <taxon>Flavobacteriia</taxon>
        <taxon>Flavobacteriales</taxon>
        <taxon>Flavobacteriaceae</taxon>
        <taxon>Litoribaculum</taxon>
    </lineage>
</organism>
<dbReference type="PIRSF" id="PIRSF004983">
    <property type="entry name" value="MenD"/>
    <property type="match status" value="1"/>
</dbReference>
<comment type="function">
    <text evidence="6">Catalyzes the thiamine diphosphate-dependent decarboxylation of 2-oxoglutarate and the subsequent addition of the resulting succinic semialdehyde-thiamine pyrophosphate anion to isochorismate to yield 2-succinyl-5-enolpyruvyl-6-hydroxy-3-cyclohexene-1-carboxylate (SEPHCHC).</text>
</comment>
<dbReference type="CDD" id="cd07037">
    <property type="entry name" value="TPP_PYR_MenD"/>
    <property type="match status" value="1"/>
</dbReference>
<accession>A0ABP9CF41</accession>
<keyword evidence="1 6" id="KW-0808">Transferase</keyword>
<dbReference type="InterPro" id="IPR012001">
    <property type="entry name" value="Thiamin_PyroP_enz_TPP-bd_dom"/>
</dbReference>
<dbReference type="Proteomes" id="UP001501433">
    <property type="component" value="Unassembled WGS sequence"/>
</dbReference>
<name>A0ABP9CF41_9FLAO</name>
<evidence type="ECO:0000256" key="4">
    <source>
        <dbReference type="ARBA" id="ARBA00023052"/>
    </source>
</evidence>
<feature type="domain" description="Thiamine pyrophosphate enzyme N-terminal TPP-binding" evidence="8">
    <location>
        <begin position="8"/>
        <end position="121"/>
    </location>
</feature>
<comment type="pathway">
    <text evidence="6">Quinol/quinone metabolism; menaquinone biosynthesis.</text>
</comment>
<evidence type="ECO:0000256" key="6">
    <source>
        <dbReference type="HAMAP-Rule" id="MF_01659"/>
    </source>
</evidence>
<dbReference type="Pfam" id="PF02776">
    <property type="entry name" value="TPP_enzyme_N"/>
    <property type="match status" value="1"/>
</dbReference>
<comment type="pathway">
    <text evidence="6">Quinol/quinone metabolism; 1,4-dihydroxy-2-naphthoate biosynthesis; 1,4-dihydroxy-2-naphthoate from chorismate: step 2/7.</text>
</comment>
<dbReference type="SUPFAM" id="SSF52518">
    <property type="entry name" value="Thiamin diphosphate-binding fold (THDP-binding)"/>
    <property type="match status" value="2"/>
</dbReference>
<comment type="caution">
    <text evidence="10">The sequence shown here is derived from an EMBL/GenBank/DDBJ whole genome shotgun (WGS) entry which is preliminary data.</text>
</comment>
<keyword evidence="4 6" id="KW-0786">Thiamine pyrophosphate</keyword>
<keyword evidence="11" id="KW-1185">Reference proteome</keyword>
<dbReference type="InterPro" id="IPR004433">
    <property type="entry name" value="MenaQ_synth_MenD"/>
</dbReference>
<comment type="similarity">
    <text evidence="6">Belongs to the TPP enzyme family. MenD subfamily.</text>
</comment>
<evidence type="ECO:0000256" key="5">
    <source>
        <dbReference type="ARBA" id="ARBA00023211"/>
    </source>
</evidence>
<dbReference type="InterPro" id="IPR032264">
    <property type="entry name" value="MenD_middle"/>
</dbReference>